<proteinExistence type="predicted"/>
<dbReference type="EMBL" id="MGHY01000009">
    <property type="protein sequence ID" value="OGM79665.1"/>
    <property type="molecule type" value="Genomic_DNA"/>
</dbReference>
<keyword evidence="1" id="KW-0472">Membrane</keyword>
<comment type="caution">
    <text evidence="3">The sequence shown here is derived from an EMBL/GenBank/DDBJ whole genome shotgun (WGS) entry which is preliminary data.</text>
</comment>
<feature type="transmembrane region" description="Helical" evidence="1">
    <location>
        <begin position="21"/>
        <end position="44"/>
    </location>
</feature>
<evidence type="ECO:0000259" key="2">
    <source>
        <dbReference type="Pfam" id="PF08308"/>
    </source>
</evidence>
<dbReference type="InterPro" id="IPR013229">
    <property type="entry name" value="PEGA"/>
</dbReference>
<evidence type="ECO:0000313" key="3">
    <source>
        <dbReference type="EMBL" id="OGM79665.1"/>
    </source>
</evidence>
<keyword evidence="1" id="KW-0812">Transmembrane</keyword>
<protein>
    <recommendedName>
        <fullName evidence="2">PEGA domain-containing protein</fullName>
    </recommendedName>
</protein>
<reference evidence="3 4" key="1">
    <citation type="journal article" date="2016" name="Nat. Commun.">
        <title>Thousands of microbial genomes shed light on interconnected biogeochemical processes in an aquifer system.</title>
        <authorList>
            <person name="Anantharaman K."/>
            <person name="Brown C.T."/>
            <person name="Hug L.A."/>
            <person name="Sharon I."/>
            <person name="Castelle C.J."/>
            <person name="Probst A.J."/>
            <person name="Thomas B.C."/>
            <person name="Singh A."/>
            <person name="Wilkins M.J."/>
            <person name="Karaoz U."/>
            <person name="Brodie E.L."/>
            <person name="Williams K.H."/>
            <person name="Hubbard S.S."/>
            <person name="Banfield J.F."/>
        </authorList>
    </citation>
    <scope>NUCLEOTIDE SEQUENCE [LARGE SCALE GENOMIC DNA]</scope>
</reference>
<dbReference type="Gene3D" id="2.120.10.30">
    <property type="entry name" value="TolB, C-terminal domain"/>
    <property type="match status" value="1"/>
</dbReference>
<dbReference type="Proteomes" id="UP000178999">
    <property type="component" value="Unassembled WGS sequence"/>
</dbReference>
<feature type="domain" description="PEGA" evidence="2">
    <location>
        <begin position="63"/>
        <end position="123"/>
    </location>
</feature>
<keyword evidence="1" id="KW-1133">Transmembrane helix</keyword>
<organism evidence="3 4">
    <name type="scientific">Candidatus Woesebacteria bacterium RIFOXYB1_FULL_38_16</name>
    <dbReference type="NCBI Taxonomy" id="1802538"/>
    <lineage>
        <taxon>Bacteria</taxon>
        <taxon>Candidatus Woeseibacteriota</taxon>
    </lineage>
</organism>
<evidence type="ECO:0000256" key="1">
    <source>
        <dbReference type="SAM" id="Phobius"/>
    </source>
</evidence>
<dbReference type="Pfam" id="PF08308">
    <property type="entry name" value="PEGA"/>
    <property type="match status" value="1"/>
</dbReference>
<dbReference type="InterPro" id="IPR011042">
    <property type="entry name" value="6-blade_b-propeller_TolB-like"/>
</dbReference>
<dbReference type="AlphaFoldDB" id="A0A1F8CVU3"/>
<gene>
    <name evidence="3" type="ORF">A2382_01955</name>
</gene>
<sequence>MFDKHNKRDKWYNLFKYMEKARVLIMISTLLIIGSVGTLAILYAKGYRFGFQENQVTISSRGLLVTNSDPSGAQVFIDGELKTATNNTLSLPPKKYLVEIKKEGFIPWQKEIIIEKEIVSQIEAFLVPLAPSLTALTFSGVVTPVISPDFSKIVYIVPPELENGEKAGLWVLETVDLPLGFNRDPRRVTDGDLSKAKMEWSPDGQEILLTKTDDLTYLLDLTEFTPSSLLVNVNSKIETIKAEWLEKQDKRLKSQLSQLPDELEEIFSKKTSKIRFAPDESKVLYEASEEATIPEGIFKSLPGASTQEQQRDIKVGVKYVYDIKEDRNFKVGEKDETFYWLSNSRNLLLPRLDRIIILDYDGTNRQGVFGAGYVFPHAYPTTSTGRVLILTNLGSQEAANLYWLSLK</sequence>
<accession>A0A1F8CVU3</accession>
<name>A0A1F8CVU3_9BACT</name>
<dbReference type="STRING" id="1802538.A2382_01955"/>
<evidence type="ECO:0000313" key="4">
    <source>
        <dbReference type="Proteomes" id="UP000178999"/>
    </source>
</evidence>